<proteinExistence type="predicted"/>
<gene>
    <name evidence="1" type="ORF">PsYK624_148220</name>
</gene>
<name>A0A9P3LLD8_9APHY</name>
<accession>A0A9P3LLD8</accession>
<sequence length="256" mass="27965">MEYRRCNCLTHLRDCALQSPIVRERARAEHIEQNLIPRRVPRAPRDTHDGRPALVHEANHGSAQYGTLADWTFPLPGEDGSGVSLPYTVPSTHASTSTILHVPDYQLPAARSTYDYLTYYRSSPPSADGRWSSGAMRTSEELPLFYATADVSPMLEQAPREPQFETEWSTLGLGLGTEPSPPSLDVEAVFRDVSQGTLAIGGPIEALPASTTTNDDLDGWIRDSLDPAFDISAWLESASGSGFGPGSLQVSIRQRV</sequence>
<protein>
    <submittedName>
        <fullName evidence="1">Uncharacterized protein</fullName>
    </submittedName>
</protein>
<reference evidence="1 2" key="1">
    <citation type="submission" date="2021-08" db="EMBL/GenBank/DDBJ databases">
        <title>Draft Genome Sequence of Phanerochaete sordida strain YK-624.</title>
        <authorList>
            <person name="Mori T."/>
            <person name="Dohra H."/>
            <person name="Suzuki T."/>
            <person name="Kawagishi H."/>
            <person name="Hirai H."/>
        </authorList>
    </citation>
    <scope>NUCLEOTIDE SEQUENCE [LARGE SCALE GENOMIC DNA]</scope>
    <source>
        <strain evidence="1 2">YK-624</strain>
    </source>
</reference>
<keyword evidence="2" id="KW-1185">Reference proteome</keyword>
<organism evidence="1 2">
    <name type="scientific">Phanerochaete sordida</name>
    <dbReference type="NCBI Taxonomy" id="48140"/>
    <lineage>
        <taxon>Eukaryota</taxon>
        <taxon>Fungi</taxon>
        <taxon>Dikarya</taxon>
        <taxon>Basidiomycota</taxon>
        <taxon>Agaricomycotina</taxon>
        <taxon>Agaricomycetes</taxon>
        <taxon>Polyporales</taxon>
        <taxon>Phanerochaetaceae</taxon>
        <taxon>Phanerochaete</taxon>
    </lineage>
</organism>
<dbReference type="EMBL" id="BPQB01000090">
    <property type="protein sequence ID" value="GJE98589.1"/>
    <property type="molecule type" value="Genomic_DNA"/>
</dbReference>
<dbReference type="AlphaFoldDB" id="A0A9P3LLD8"/>
<evidence type="ECO:0000313" key="2">
    <source>
        <dbReference type="Proteomes" id="UP000703269"/>
    </source>
</evidence>
<dbReference type="Proteomes" id="UP000703269">
    <property type="component" value="Unassembled WGS sequence"/>
</dbReference>
<comment type="caution">
    <text evidence="1">The sequence shown here is derived from an EMBL/GenBank/DDBJ whole genome shotgun (WGS) entry which is preliminary data.</text>
</comment>
<evidence type="ECO:0000313" key="1">
    <source>
        <dbReference type="EMBL" id="GJE98589.1"/>
    </source>
</evidence>